<evidence type="ECO:0000313" key="3">
    <source>
        <dbReference type="Proteomes" id="UP000247498"/>
    </source>
</evidence>
<dbReference type="PANTHER" id="PTHR47489">
    <property type="entry name" value="ACYL-COA N-ACYLTRANSFERASES (NAT) SUPERFAMILY PROTEIN"/>
    <property type="match status" value="1"/>
</dbReference>
<evidence type="ECO:0000259" key="1">
    <source>
        <dbReference type="PROSITE" id="PS51186"/>
    </source>
</evidence>
<name>A0A2V0PBS3_9CHLO</name>
<dbReference type="Gene3D" id="3.40.630.30">
    <property type="match status" value="1"/>
</dbReference>
<dbReference type="InParanoid" id="A0A2V0PBS3"/>
<sequence>MATYRTGTIATSACEAGGLPRHRTGPARVACAACRSALRPRAAAPATRDRCWPARPAAECTAGWPQLRIQPQRLGARPLRATAGADAAAAVTDEPAPLLRAQLPIGELTVRPLVERDVRGAALLLTRAFAGSPEAVSLQEATEFISDQLRSPELGVTLVARLVPTDPSLLPPGQTTRLVGTVGLAFDLSEAASRDGLSRLRALPPASAYLSNMAVDPKLRRNGVARAMLRGCDAAAAGCAAGAGARSEVWLHVREGDEAARALYAGFGYDEMEREAQQSGGLLGFGFGGAPRRGRILMRRRVGFPE</sequence>
<dbReference type="EMBL" id="BDRX01000063">
    <property type="protein sequence ID" value="GBF95330.1"/>
    <property type="molecule type" value="Genomic_DNA"/>
</dbReference>
<feature type="domain" description="N-acetyltransferase" evidence="1">
    <location>
        <begin position="108"/>
        <end position="303"/>
    </location>
</feature>
<dbReference type="CDD" id="cd04301">
    <property type="entry name" value="NAT_SF"/>
    <property type="match status" value="1"/>
</dbReference>
<organism evidence="2 3">
    <name type="scientific">Raphidocelis subcapitata</name>
    <dbReference type="NCBI Taxonomy" id="307507"/>
    <lineage>
        <taxon>Eukaryota</taxon>
        <taxon>Viridiplantae</taxon>
        <taxon>Chlorophyta</taxon>
        <taxon>core chlorophytes</taxon>
        <taxon>Chlorophyceae</taxon>
        <taxon>CS clade</taxon>
        <taxon>Sphaeropleales</taxon>
        <taxon>Selenastraceae</taxon>
        <taxon>Raphidocelis</taxon>
    </lineage>
</organism>
<evidence type="ECO:0000313" key="2">
    <source>
        <dbReference type="EMBL" id="GBF95330.1"/>
    </source>
</evidence>
<dbReference type="PROSITE" id="PS51186">
    <property type="entry name" value="GNAT"/>
    <property type="match status" value="1"/>
</dbReference>
<accession>A0A2V0PBS3</accession>
<dbReference type="AlphaFoldDB" id="A0A2V0PBS3"/>
<reference evidence="2 3" key="1">
    <citation type="journal article" date="2018" name="Sci. Rep.">
        <title>Raphidocelis subcapitata (=Pseudokirchneriella subcapitata) provides an insight into genome evolution and environmental adaptations in the Sphaeropleales.</title>
        <authorList>
            <person name="Suzuki S."/>
            <person name="Yamaguchi H."/>
            <person name="Nakajima N."/>
            <person name="Kawachi M."/>
        </authorList>
    </citation>
    <scope>NUCLEOTIDE SEQUENCE [LARGE SCALE GENOMIC DNA]</scope>
    <source>
        <strain evidence="2 3">NIES-35</strain>
    </source>
</reference>
<dbReference type="Pfam" id="PF00583">
    <property type="entry name" value="Acetyltransf_1"/>
    <property type="match status" value="1"/>
</dbReference>
<comment type="caution">
    <text evidence="2">The sequence shown here is derived from an EMBL/GenBank/DDBJ whole genome shotgun (WGS) entry which is preliminary data.</text>
</comment>
<dbReference type="STRING" id="307507.A0A2V0PBS3"/>
<dbReference type="InterPro" id="IPR016181">
    <property type="entry name" value="Acyl_CoA_acyltransferase"/>
</dbReference>
<dbReference type="InterPro" id="IPR000182">
    <property type="entry name" value="GNAT_dom"/>
</dbReference>
<gene>
    <name evidence="2" type="ORF">Rsub_07758</name>
</gene>
<protein>
    <recommendedName>
        <fullName evidence="1">N-acetyltransferase domain-containing protein</fullName>
    </recommendedName>
</protein>
<dbReference type="SUPFAM" id="SSF55729">
    <property type="entry name" value="Acyl-CoA N-acyltransferases (Nat)"/>
    <property type="match status" value="1"/>
</dbReference>
<dbReference type="Proteomes" id="UP000247498">
    <property type="component" value="Unassembled WGS sequence"/>
</dbReference>
<proteinExistence type="predicted"/>
<keyword evidence="3" id="KW-1185">Reference proteome</keyword>
<dbReference type="PANTHER" id="PTHR47489:SF2">
    <property type="entry name" value="GCN5-RELATED N-ACETYLTRANSFERASE 5, CHLOROPLASTIC"/>
    <property type="match status" value="1"/>
</dbReference>
<dbReference type="GO" id="GO:0016747">
    <property type="term" value="F:acyltransferase activity, transferring groups other than amino-acyl groups"/>
    <property type="evidence" value="ECO:0007669"/>
    <property type="project" value="InterPro"/>
</dbReference>
<dbReference type="OrthoDB" id="2017234at2759"/>